<sequence length="101" mass="11557">MVELVRCHHRWKFLSSAGFSSLAATIQTAFCHLSHWLWDSLAVSFPGISGCKREDQTRNLWCWTLEALLDAADCSSSIHGYKLGSFQDIRRQCQSFSQEEM</sequence>
<evidence type="ECO:0000313" key="1">
    <source>
        <dbReference type="EMBL" id="RLW11349.1"/>
    </source>
</evidence>
<accession>A0A3L8SYD6</accession>
<dbReference type="EMBL" id="QUSF01000003">
    <property type="protein sequence ID" value="RLW11349.1"/>
    <property type="molecule type" value="Genomic_DNA"/>
</dbReference>
<organism evidence="1 2">
    <name type="scientific">Chloebia gouldiae</name>
    <name type="common">Gouldian finch</name>
    <name type="synonym">Erythrura gouldiae</name>
    <dbReference type="NCBI Taxonomy" id="44316"/>
    <lineage>
        <taxon>Eukaryota</taxon>
        <taxon>Metazoa</taxon>
        <taxon>Chordata</taxon>
        <taxon>Craniata</taxon>
        <taxon>Vertebrata</taxon>
        <taxon>Euteleostomi</taxon>
        <taxon>Archelosauria</taxon>
        <taxon>Archosauria</taxon>
        <taxon>Dinosauria</taxon>
        <taxon>Saurischia</taxon>
        <taxon>Theropoda</taxon>
        <taxon>Coelurosauria</taxon>
        <taxon>Aves</taxon>
        <taxon>Neognathae</taxon>
        <taxon>Neoaves</taxon>
        <taxon>Telluraves</taxon>
        <taxon>Australaves</taxon>
        <taxon>Passeriformes</taxon>
        <taxon>Passeroidea</taxon>
        <taxon>Passeridae</taxon>
        <taxon>Chloebia</taxon>
    </lineage>
</organism>
<evidence type="ECO:0000313" key="2">
    <source>
        <dbReference type="Proteomes" id="UP000276834"/>
    </source>
</evidence>
<reference evidence="1 2" key="1">
    <citation type="journal article" date="2018" name="Proc. R. Soc. B">
        <title>A non-coding region near Follistatin controls head colour polymorphism in the Gouldian finch.</title>
        <authorList>
            <person name="Toomey M.B."/>
            <person name="Marques C.I."/>
            <person name="Andrade P."/>
            <person name="Araujo P.M."/>
            <person name="Sabatino S."/>
            <person name="Gazda M.A."/>
            <person name="Afonso S."/>
            <person name="Lopes R.J."/>
            <person name="Corbo J.C."/>
            <person name="Carneiro M."/>
        </authorList>
    </citation>
    <scope>NUCLEOTIDE SEQUENCE [LARGE SCALE GENOMIC DNA]</scope>
    <source>
        <strain evidence="1">Red01</strain>
        <tissue evidence="1">Muscle</tissue>
    </source>
</reference>
<protein>
    <submittedName>
        <fullName evidence="1">Uncharacterized protein</fullName>
    </submittedName>
</protein>
<gene>
    <name evidence="1" type="ORF">DV515_00001275</name>
</gene>
<comment type="caution">
    <text evidence="1">The sequence shown here is derived from an EMBL/GenBank/DDBJ whole genome shotgun (WGS) entry which is preliminary data.</text>
</comment>
<keyword evidence="2" id="KW-1185">Reference proteome</keyword>
<dbReference type="Proteomes" id="UP000276834">
    <property type="component" value="Unassembled WGS sequence"/>
</dbReference>
<proteinExistence type="predicted"/>
<name>A0A3L8SYD6_CHLGU</name>
<dbReference type="AlphaFoldDB" id="A0A3L8SYD6"/>